<dbReference type="Proteomes" id="UP000279968">
    <property type="component" value="Unassembled WGS sequence"/>
</dbReference>
<accession>A0A3B0A5B6</accession>
<evidence type="ECO:0000313" key="3">
    <source>
        <dbReference type="Proteomes" id="UP000279968"/>
    </source>
</evidence>
<dbReference type="AlphaFoldDB" id="A0A3B0A5B6"/>
<sequence length="188" mass="20385">MRPNAEYIANRTILVNSVRAYNPGDDVFASAVENLGLTVGVDVLPANPNVIPRPAANARRADWVAYWVGQGMPQDQVDEMTRDQLAAREPEVIGSPDLDANLTVPAVPNPTPSPAPDTVAFQVAEQSGQAAEQQAAERVERPGQGARKAEWVEYAVYRGMARETAEESTIPQLAACDYDNLFGPERPE</sequence>
<feature type="compositionally biased region" description="Basic and acidic residues" evidence="1">
    <location>
        <begin position="135"/>
        <end position="146"/>
    </location>
</feature>
<feature type="region of interest" description="Disordered" evidence="1">
    <location>
        <begin position="127"/>
        <end position="146"/>
    </location>
</feature>
<reference evidence="2 3" key="1">
    <citation type="journal article" date="2015" name="Int. J. Syst. Evol. Microbiol.">
        <title>Micromonospora costi sp. nov., isolated from a leaf of Costus speciosus.</title>
        <authorList>
            <person name="Thawai C."/>
        </authorList>
    </citation>
    <scope>NUCLEOTIDE SEQUENCE [LARGE SCALE GENOMIC DNA]</scope>
    <source>
        <strain evidence="2 3">CS1-12</strain>
    </source>
</reference>
<organism evidence="2 3">
    <name type="scientific">Micromonospora costi</name>
    <dbReference type="NCBI Taxonomy" id="1530042"/>
    <lineage>
        <taxon>Bacteria</taxon>
        <taxon>Bacillati</taxon>
        <taxon>Actinomycetota</taxon>
        <taxon>Actinomycetes</taxon>
        <taxon>Micromonosporales</taxon>
        <taxon>Micromonosporaceae</taxon>
        <taxon>Micromonospora</taxon>
    </lineage>
</organism>
<evidence type="ECO:0000313" key="2">
    <source>
        <dbReference type="EMBL" id="RKN55948.1"/>
    </source>
</evidence>
<evidence type="ECO:0000256" key="1">
    <source>
        <dbReference type="SAM" id="MobiDB-lite"/>
    </source>
</evidence>
<comment type="caution">
    <text evidence="2">The sequence shown here is derived from an EMBL/GenBank/DDBJ whole genome shotgun (WGS) entry which is preliminary data.</text>
</comment>
<name>A0A3B0A5B6_9ACTN</name>
<keyword evidence="3" id="KW-1185">Reference proteome</keyword>
<dbReference type="EMBL" id="RBAN01000002">
    <property type="protein sequence ID" value="RKN55948.1"/>
    <property type="molecule type" value="Genomic_DNA"/>
</dbReference>
<gene>
    <name evidence="2" type="ORF">D7193_15290</name>
</gene>
<protein>
    <submittedName>
        <fullName evidence="2">Uncharacterized protein</fullName>
    </submittedName>
</protein>
<proteinExistence type="predicted"/>